<evidence type="ECO:0000256" key="1">
    <source>
        <dbReference type="SAM" id="MobiDB-lite"/>
    </source>
</evidence>
<proteinExistence type="predicted"/>
<gene>
    <name evidence="2" type="ORF">LY89DRAFT_740633</name>
</gene>
<protein>
    <submittedName>
        <fullName evidence="2">Uncharacterized protein</fullName>
    </submittedName>
</protein>
<dbReference type="OrthoDB" id="4158087at2759"/>
<dbReference type="KEGG" id="psco:LY89DRAFT_740633"/>
<dbReference type="InterPro" id="IPR021858">
    <property type="entry name" value="Fun_TF"/>
</dbReference>
<evidence type="ECO:0000313" key="3">
    <source>
        <dbReference type="Proteomes" id="UP000070700"/>
    </source>
</evidence>
<dbReference type="InParanoid" id="A0A132BAZ4"/>
<keyword evidence="3" id="KW-1185">Reference proteome</keyword>
<dbReference type="GeneID" id="28830340"/>
<dbReference type="PANTHER" id="PTHR37540">
    <property type="entry name" value="TRANSCRIPTION FACTOR (ACR-2), PUTATIVE-RELATED-RELATED"/>
    <property type="match status" value="1"/>
</dbReference>
<dbReference type="EMBL" id="KQ947431">
    <property type="protein sequence ID" value="KUJ09548.1"/>
    <property type="molecule type" value="Genomic_DNA"/>
</dbReference>
<evidence type="ECO:0000313" key="2">
    <source>
        <dbReference type="EMBL" id="KUJ09548.1"/>
    </source>
</evidence>
<dbReference type="RefSeq" id="XP_018063903.1">
    <property type="nucleotide sequence ID" value="XM_018220614.1"/>
</dbReference>
<feature type="region of interest" description="Disordered" evidence="1">
    <location>
        <begin position="51"/>
        <end position="77"/>
    </location>
</feature>
<dbReference type="Proteomes" id="UP000070700">
    <property type="component" value="Unassembled WGS sequence"/>
</dbReference>
<dbReference type="Pfam" id="PF11951">
    <property type="entry name" value="Fungal_trans_2"/>
    <property type="match status" value="1"/>
</dbReference>
<sequence>MFQPTSRTFNQGPADVAQPSVSNFEFINTEGSKPKAPPSARRAARVHVMRRYHNEKRNKNNPTPASRQGETTPQPLILPLRSSPRLLTTPQPAAPFGTTQEQRSIESELSQRIVIPALWRGWCQGCLKLIPPNHRWLVPEASLLGQCTCMHPSIPHGLEPAPQSSFPVDPKLVTLLQFSISGVARAIVPMGLQGETSWFAQALKEPACFHGTLLLGVTFNALLRNFTTMPPECFYHYDEAIKYTSAKIEKADDQLEEGTVAAVACLAAFETVINHNNTSESVHLNGLEKVINLRRSRLLLGLSDYLQKFISWVDTCHAVANITRPRFLSIQMNKTIPLNPTFEQEDVVKNCIEKEWGPEFPLTDIKMYEGMDSSMAILFHRLRQLCALATRYCGMKLDPVHQRQFTEGLLILERQVVTSIWSMSSNNRRQRGEDNSVKACARSWHSSVLTFIHVFLRHTAPSAWRVTVDKVAARVRYSLRILSPTELWVNFPPKLLLWVLVVAGVAAADHPARKWLMVLLSQLRAGQGLANWDEALLILKEYAWVDEFCTEPCKKFFEESTFGIETDERQQQGTAFTEELPPDVLERCTKKCYPLGCVPENEFCDK</sequence>
<feature type="compositionally biased region" description="Polar residues" evidence="1">
    <location>
        <begin position="60"/>
        <end position="72"/>
    </location>
</feature>
<dbReference type="AlphaFoldDB" id="A0A132BAZ4"/>
<dbReference type="PANTHER" id="PTHR37540:SF5">
    <property type="entry name" value="TRANSCRIPTION FACTOR DOMAIN-CONTAINING PROTEIN"/>
    <property type="match status" value="1"/>
</dbReference>
<accession>A0A132BAZ4</accession>
<organism evidence="2 3">
    <name type="scientific">Mollisia scopiformis</name>
    <name type="common">Conifer needle endophyte fungus</name>
    <name type="synonym">Phialocephala scopiformis</name>
    <dbReference type="NCBI Taxonomy" id="149040"/>
    <lineage>
        <taxon>Eukaryota</taxon>
        <taxon>Fungi</taxon>
        <taxon>Dikarya</taxon>
        <taxon>Ascomycota</taxon>
        <taxon>Pezizomycotina</taxon>
        <taxon>Leotiomycetes</taxon>
        <taxon>Helotiales</taxon>
        <taxon>Mollisiaceae</taxon>
        <taxon>Mollisia</taxon>
    </lineage>
</organism>
<name>A0A132BAZ4_MOLSC</name>
<reference evidence="2 3" key="1">
    <citation type="submission" date="2015-10" db="EMBL/GenBank/DDBJ databases">
        <title>Full genome of DAOMC 229536 Phialocephala scopiformis, a fungal endophyte of spruce producing the potent anti-insectan compound rugulosin.</title>
        <authorList>
            <consortium name="DOE Joint Genome Institute"/>
            <person name="Walker A.K."/>
            <person name="Frasz S.L."/>
            <person name="Seifert K.A."/>
            <person name="Miller J.D."/>
            <person name="Mondo S.J."/>
            <person name="Labutti K."/>
            <person name="Lipzen A."/>
            <person name="Dockter R."/>
            <person name="Kennedy M."/>
            <person name="Grigoriev I.V."/>
            <person name="Spatafora J.W."/>
        </authorList>
    </citation>
    <scope>NUCLEOTIDE SEQUENCE [LARGE SCALE GENOMIC DNA]</scope>
    <source>
        <strain evidence="2 3">CBS 120377</strain>
    </source>
</reference>